<dbReference type="PANTHER" id="PTHR33116:SF86">
    <property type="entry name" value="REVERSE TRANSCRIPTASE DOMAIN-CONTAINING PROTEIN"/>
    <property type="match status" value="1"/>
</dbReference>
<dbReference type="Proteomes" id="UP001454036">
    <property type="component" value="Unassembled WGS sequence"/>
</dbReference>
<protein>
    <submittedName>
        <fullName evidence="1">Uncharacterized protein</fullName>
    </submittedName>
</protein>
<sequence length="275" mass="31589">MQCFRFPAYIISDLESMIANYWWGSTKEKRKPHWSSWATLCKAKAERGLGFRRLEHFNSALLMKQAWRLVSEPGSVLAEAYKAKYFPDTKFWDASLGSSPSYTWTSILSCNAIGNNRWDEDIIRHVLLPCEAELVLNLPFPQVGEPDVCVWSASPDGKFSVRSAYELICKWSKENKEHSSTGRAPSKCWGNIWKWKVPQKIRRRGMVVDSYCKLCGLFQSCSFTMEVYRLLQIPDLVEYGVHKFQRTFSVMDDMSVEYMVSKEQGAARGADSTAQ</sequence>
<evidence type="ECO:0000313" key="1">
    <source>
        <dbReference type="EMBL" id="GAA0160413.1"/>
    </source>
</evidence>
<keyword evidence="2" id="KW-1185">Reference proteome</keyword>
<evidence type="ECO:0000313" key="2">
    <source>
        <dbReference type="Proteomes" id="UP001454036"/>
    </source>
</evidence>
<dbReference type="EMBL" id="BAABME010003877">
    <property type="protein sequence ID" value="GAA0160413.1"/>
    <property type="molecule type" value="Genomic_DNA"/>
</dbReference>
<accession>A0AAV3QD04</accession>
<comment type="caution">
    <text evidence="1">The sequence shown here is derived from an EMBL/GenBank/DDBJ whole genome shotgun (WGS) entry which is preliminary data.</text>
</comment>
<organism evidence="1 2">
    <name type="scientific">Lithospermum erythrorhizon</name>
    <name type="common">Purple gromwell</name>
    <name type="synonym">Lithospermum officinale var. erythrorhizon</name>
    <dbReference type="NCBI Taxonomy" id="34254"/>
    <lineage>
        <taxon>Eukaryota</taxon>
        <taxon>Viridiplantae</taxon>
        <taxon>Streptophyta</taxon>
        <taxon>Embryophyta</taxon>
        <taxon>Tracheophyta</taxon>
        <taxon>Spermatophyta</taxon>
        <taxon>Magnoliopsida</taxon>
        <taxon>eudicotyledons</taxon>
        <taxon>Gunneridae</taxon>
        <taxon>Pentapetalae</taxon>
        <taxon>asterids</taxon>
        <taxon>lamiids</taxon>
        <taxon>Boraginales</taxon>
        <taxon>Boraginaceae</taxon>
        <taxon>Boraginoideae</taxon>
        <taxon>Lithospermeae</taxon>
        <taxon>Lithospermum</taxon>
    </lineage>
</organism>
<gene>
    <name evidence="1" type="ORF">LIER_16972</name>
</gene>
<proteinExistence type="predicted"/>
<name>A0AAV3QD04_LITER</name>
<reference evidence="1 2" key="1">
    <citation type="submission" date="2024-01" db="EMBL/GenBank/DDBJ databases">
        <title>The complete chloroplast genome sequence of Lithospermum erythrorhizon: insights into the phylogenetic relationship among Boraginaceae species and the maternal lineages of purple gromwells.</title>
        <authorList>
            <person name="Okada T."/>
            <person name="Watanabe K."/>
        </authorList>
    </citation>
    <scope>NUCLEOTIDE SEQUENCE [LARGE SCALE GENOMIC DNA]</scope>
</reference>
<dbReference type="PANTHER" id="PTHR33116">
    <property type="entry name" value="REVERSE TRANSCRIPTASE ZINC-BINDING DOMAIN-CONTAINING PROTEIN-RELATED-RELATED"/>
    <property type="match status" value="1"/>
</dbReference>
<dbReference type="AlphaFoldDB" id="A0AAV3QD04"/>